<reference evidence="2" key="1">
    <citation type="submission" date="2025-08" db="UniProtKB">
        <authorList>
            <consortium name="Ensembl"/>
        </authorList>
    </citation>
    <scope>IDENTIFICATION</scope>
</reference>
<feature type="region of interest" description="Disordered" evidence="1">
    <location>
        <begin position="77"/>
        <end position="99"/>
    </location>
</feature>
<protein>
    <submittedName>
        <fullName evidence="2">Uncharacterized protein</fullName>
    </submittedName>
</protein>
<evidence type="ECO:0000313" key="3">
    <source>
        <dbReference type="Proteomes" id="UP000594220"/>
    </source>
</evidence>
<keyword evidence="3" id="KW-1185">Reference proteome</keyword>
<accession>A0A7M4FLA3</accession>
<reference evidence="2" key="2">
    <citation type="submission" date="2025-09" db="UniProtKB">
        <authorList>
            <consortium name="Ensembl"/>
        </authorList>
    </citation>
    <scope>IDENTIFICATION</scope>
</reference>
<dbReference type="PANTHER" id="PTHR46584:SF1">
    <property type="entry name" value="HMG DOMAIN-CONTAINING PROTEIN 4"/>
    <property type="match status" value="1"/>
</dbReference>
<dbReference type="AlphaFoldDB" id="A0A7M4FLA3"/>
<evidence type="ECO:0000256" key="1">
    <source>
        <dbReference type="SAM" id="MobiDB-lite"/>
    </source>
</evidence>
<name>A0A7M4FLA3_CROPO</name>
<dbReference type="Proteomes" id="UP000594220">
    <property type="component" value="Unplaced"/>
</dbReference>
<dbReference type="InterPro" id="IPR042477">
    <property type="entry name" value="HMGXB4"/>
</dbReference>
<dbReference type="PANTHER" id="PTHR46584">
    <property type="entry name" value="HMG DOMAIN-CONTAINING PROTEIN 4"/>
    <property type="match status" value="1"/>
</dbReference>
<dbReference type="GeneTree" id="ENSGT01030000234881"/>
<sequence length="99" mass="11745">MEKCQFGAPFFKLKTEDFFKSEKIRIPGYHPGRTQQKRKHSYKGLLQEEQEIAAQVRKTWKKRLKDTELFFLGTESHKKKRKHSSDEFYHGGRIASGQD</sequence>
<proteinExistence type="predicted"/>
<organism evidence="2 3">
    <name type="scientific">Crocodylus porosus</name>
    <name type="common">Saltwater crocodile</name>
    <name type="synonym">Estuarine crocodile</name>
    <dbReference type="NCBI Taxonomy" id="8502"/>
    <lineage>
        <taxon>Eukaryota</taxon>
        <taxon>Metazoa</taxon>
        <taxon>Chordata</taxon>
        <taxon>Craniata</taxon>
        <taxon>Vertebrata</taxon>
        <taxon>Euteleostomi</taxon>
        <taxon>Archelosauria</taxon>
        <taxon>Archosauria</taxon>
        <taxon>Crocodylia</taxon>
        <taxon>Longirostres</taxon>
        <taxon>Crocodylidae</taxon>
        <taxon>Crocodylus</taxon>
    </lineage>
</organism>
<evidence type="ECO:0000313" key="2">
    <source>
        <dbReference type="Ensembl" id="ENSCPRP00005026881.1"/>
    </source>
</evidence>
<dbReference type="Ensembl" id="ENSCPRT00005031405.1">
    <property type="protein sequence ID" value="ENSCPRP00005026881.1"/>
    <property type="gene ID" value="ENSCPRG00005018618.1"/>
</dbReference>